<evidence type="ECO:0000313" key="1">
    <source>
        <dbReference type="EMBL" id="AUB80537.1"/>
    </source>
</evidence>
<dbReference type="SUPFAM" id="SSF50630">
    <property type="entry name" value="Acid proteases"/>
    <property type="match status" value="1"/>
</dbReference>
<evidence type="ECO:0008006" key="3">
    <source>
        <dbReference type="Google" id="ProtNLM"/>
    </source>
</evidence>
<proteinExistence type="predicted"/>
<keyword evidence="2" id="KW-1185">Reference proteome</keyword>
<protein>
    <recommendedName>
        <fullName evidence="3">Clan AA aspartic protease</fullName>
    </recommendedName>
</protein>
<name>A0A2K8U4Q8_9GAMM</name>
<evidence type="ECO:0000313" key="2">
    <source>
        <dbReference type="Proteomes" id="UP000232638"/>
    </source>
</evidence>
<dbReference type="RefSeq" id="WP_100918334.1">
    <property type="nucleotide sequence ID" value="NZ_CP020370.1"/>
</dbReference>
<sequence>MGEVRATARLRNFLDVGLAERGQGNLAAIPTSTLDCLVDTGAVMVLLPEDEVGKLGLLKGGRVIVTYADDRKEELPTARGLEVEILGRTMVTDCVVGPPLCEPLIGQLVLEQLDLVVDCGRKTLTPRPESPNLPLLKLK</sequence>
<dbReference type="EMBL" id="CP020370">
    <property type="protein sequence ID" value="AUB80537.1"/>
    <property type="molecule type" value="Genomic_DNA"/>
</dbReference>
<dbReference type="InterPro" id="IPR021109">
    <property type="entry name" value="Peptidase_aspartic_dom_sf"/>
</dbReference>
<dbReference type="AlphaFoldDB" id="A0A2K8U4Q8"/>
<dbReference type="Proteomes" id="UP000232638">
    <property type="component" value="Chromosome"/>
</dbReference>
<organism evidence="1 2">
    <name type="scientific">Candidatus Thiodictyon syntrophicum</name>
    <dbReference type="NCBI Taxonomy" id="1166950"/>
    <lineage>
        <taxon>Bacteria</taxon>
        <taxon>Pseudomonadati</taxon>
        <taxon>Pseudomonadota</taxon>
        <taxon>Gammaproteobacteria</taxon>
        <taxon>Chromatiales</taxon>
        <taxon>Chromatiaceae</taxon>
        <taxon>Thiodictyon</taxon>
    </lineage>
</organism>
<reference evidence="1 2" key="1">
    <citation type="submission" date="2017-03" db="EMBL/GenBank/DDBJ databases">
        <title>Complete genome sequence of Candidatus 'Thiodictyon syntrophicum' sp. nov. strain Cad16T, a photolithoautotroph purple sulfur bacterium isolated from an alpine meromictic lake.</title>
        <authorList>
            <person name="Luedin S.M."/>
            <person name="Pothier J.F."/>
            <person name="Danza F."/>
            <person name="Storelli N."/>
            <person name="Wittwer M."/>
            <person name="Tonolla M."/>
        </authorList>
    </citation>
    <scope>NUCLEOTIDE SEQUENCE [LARGE SCALE GENOMIC DNA]</scope>
    <source>
        <strain evidence="1 2">Cad16T</strain>
    </source>
</reference>
<gene>
    <name evidence="1" type="ORF">THSYN_05945</name>
</gene>
<dbReference type="Gene3D" id="2.40.70.10">
    <property type="entry name" value="Acid Proteases"/>
    <property type="match status" value="1"/>
</dbReference>
<dbReference type="OrthoDB" id="5770192at2"/>
<accession>A0A2K8U4Q8</accession>
<dbReference type="KEGG" id="tsy:THSYN_05945"/>